<keyword evidence="3" id="KW-0067">ATP-binding</keyword>
<dbReference type="Gene3D" id="3.30.565.10">
    <property type="entry name" value="Histidine kinase-like ATPase, C-terminal domain"/>
    <property type="match status" value="1"/>
</dbReference>
<gene>
    <name evidence="3" type="ORF">J4557_10755</name>
</gene>
<comment type="caution">
    <text evidence="3">The sequence shown here is derived from an EMBL/GenBank/DDBJ whole genome shotgun (WGS) entry which is preliminary data.</text>
</comment>
<protein>
    <submittedName>
        <fullName evidence="3">ATP-binding protein</fullName>
    </submittedName>
</protein>
<proteinExistence type="predicted"/>
<dbReference type="CDD" id="cd16936">
    <property type="entry name" value="HATPase_RsbW-like"/>
    <property type="match status" value="1"/>
</dbReference>
<evidence type="ECO:0000259" key="2">
    <source>
        <dbReference type="Pfam" id="PF13581"/>
    </source>
</evidence>
<keyword evidence="1" id="KW-0723">Serine/threonine-protein kinase</keyword>
<keyword evidence="3" id="KW-0547">Nucleotide-binding</keyword>
<dbReference type="EMBL" id="JAGEOK010000006">
    <property type="protein sequence ID" value="MBO2437999.1"/>
    <property type="molecule type" value="Genomic_DNA"/>
</dbReference>
<reference evidence="3 4" key="1">
    <citation type="submission" date="2021-03" db="EMBL/GenBank/DDBJ databases">
        <authorList>
            <person name="Kanchanasin P."/>
            <person name="Saeng-In P."/>
            <person name="Phongsopitanun W."/>
            <person name="Yuki M."/>
            <person name="Kudo T."/>
            <person name="Ohkuma M."/>
            <person name="Tanasupawat S."/>
        </authorList>
    </citation>
    <scope>NUCLEOTIDE SEQUENCE [LARGE SCALE GENOMIC DNA]</scope>
    <source>
        <strain evidence="3 4">L46</strain>
    </source>
</reference>
<dbReference type="InterPro" id="IPR036890">
    <property type="entry name" value="HATPase_C_sf"/>
</dbReference>
<dbReference type="Proteomes" id="UP000666915">
    <property type="component" value="Unassembled WGS sequence"/>
</dbReference>
<sequence>MTLATRIENSGEGGTMVMTTAGDLVIPMLATPATVGLARTLADAWMCKWGYSHILDDALLVVSELVTNAARETPHKEIRFQLSRDAQGIIIAVWDSGVGVPRPKPLRRLTLDDLDLSAEAFDDNGGWGLHIVQALSTRCGATQDPNGGKWIWARLSP</sequence>
<dbReference type="PANTHER" id="PTHR35526:SF3">
    <property type="entry name" value="ANTI-SIGMA-F FACTOR RSBW"/>
    <property type="match status" value="1"/>
</dbReference>
<name>A0ABS3QVI3_9ACTN</name>
<dbReference type="SUPFAM" id="SSF55874">
    <property type="entry name" value="ATPase domain of HSP90 chaperone/DNA topoisomerase II/histidine kinase"/>
    <property type="match status" value="1"/>
</dbReference>
<dbReference type="PANTHER" id="PTHR35526">
    <property type="entry name" value="ANTI-SIGMA-F FACTOR RSBW-RELATED"/>
    <property type="match status" value="1"/>
</dbReference>
<dbReference type="RefSeq" id="WP_344406569.1">
    <property type="nucleotide sequence ID" value="NZ_BAAAGM010000018.1"/>
</dbReference>
<keyword evidence="4" id="KW-1185">Reference proteome</keyword>
<feature type="domain" description="Histidine kinase/HSP90-like ATPase" evidence="2">
    <location>
        <begin position="30"/>
        <end position="153"/>
    </location>
</feature>
<accession>A0ABS3QVI3</accession>
<dbReference type="GO" id="GO:0005524">
    <property type="term" value="F:ATP binding"/>
    <property type="evidence" value="ECO:0007669"/>
    <property type="project" value="UniProtKB-KW"/>
</dbReference>
<dbReference type="Pfam" id="PF13581">
    <property type="entry name" value="HATPase_c_2"/>
    <property type="match status" value="1"/>
</dbReference>
<evidence type="ECO:0000313" key="4">
    <source>
        <dbReference type="Proteomes" id="UP000666915"/>
    </source>
</evidence>
<dbReference type="InterPro" id="IPR050267">
    <property type="entry name" value="Anti-sigma-factor_SerPK"/>
</dbReference>
<evidence type="ECO:0000256" key="1">
    <source>
        <dbReference type="ARBA" id="ARBA00022527"/>
    </source>
</evidence>
<organism evidence="3 4">
    <name type="scientific">Actinomadura nitritigenes</name>
    <dbReference type="NCBI Taxonomy" id="134602"/>
    <lineage>
        <taxon>Bacteria</taxon>
        <taxon>Bacillati</taxon>
        <taxon>Actinomycetota</taxon>
        <taxon>Actinomycetes</taxon>
        <taxon>Streptosporangiales</taxon>
        <taxon>Thermomonosporaceae</taxon>
        <taxon>Actinomadura</taxon>
    </lineage>
</organism>
<keyword evidence="1" id="KW-0418">Kinase</keyword>
<dbReference type="InterPro" id="IPR003594">
    <property type="entry name" value="HATPase_dom"/>
</dbReference>
<keyword evidence="1" id="KW-0808">Transferase</keyword>
<evidence type="ECO:0000313" key="3">
    <source>
        <dbReference type="EMBL" id="MBO2437999.1"/>
    </source>
</evidence>